<evidence type="ECO:0000256" key="2">
    <source>
        <dbReference type="ARBA" id="ARBA00022448"/>
    </source>
</evidence>
<keyword evidence="2 7" id="KW-0813">Transport</keyword>
<dbReference type="SUPFAM" id="SSF161098">
    <property type="entry name" value="MetI-like"/>
    <property type="match status" value="1"/>
</dbReference>
<evidence type="ECO:0000259" key="8">
    <source>
        <dbReference type="PROSITE" id="PS50928"/>
    </source>
</evidence>
<dbReference type="RefSeq" id="WP_307391259.1">
    <property type="nucleotide sequence ID" value="NZ_BAAADK010000010.1"/>
</dbReference>
<reference evidence="9 10" key="1">
    <citation type="submission" date="2023-07" db="EMBL/GenBank/DDBJ databases">
        <title>Genomic Encyclopedia of Type Strains, Phase IV (KMG-IV): sequencing the most valuable type-strain genomes for metagenomic binning, comparative biology and taxonomic classification.</title>
        <authorList>
            <person name="Goeker M."/>
        </authorList>
    </citation>
    <scope>NUCLEOTIDE SEQUENCE [LARGE SCALE GENOMIC DNA]</scope>
    <source>
        <strain evidence="9 10">DSM 12751</strain>
    </source>
</reference>
<comment type="similarity">
    <text evidence="7">Belongs to the binding-protein-dependent transport system permease family.</text>
</comment>
<feature type="domain" description="ABC transmembrane type-1" evidence="8">
    <location>
        <begin position="65"/>
        <end position="276"/>
    </location>
</feature>
<feature type="transmembrane region" description="Helical" evidence="7">
    <location>
        <begin position="7"/>
        <end position="27"/>
    </location>
</feature>
<dbReference type="EMBL" id="JAUSTY010000003">
    <property type="protein sequence ID" value="MDQ0164915.1"/>
    <property type="molecule type" value="Genomic_DNA"/>
</dbReference>
<feature type="transmembrane region" description="Helical" evidence="7">
    <location>
        <begin position="254"/>
        <end position="275"/>
    </location>
</feature>
<name>A0ABT9VVJ0_9BACI</name>
<dbReference type="InterPro" id="IPR035906">
    <property type="entry name" value="MetI-like_sf"/>
</dbReference>
<evidence type="ECO:0000313" key="9">
    <source>
        <dbReference type="EMBL" id="MDQ0164915.1"/>
    </source>
</evidence>
<keyword evidence="5 7" id="KW-1133">Transmembrane helix</keyword>
<dbReference type="PROSITE" id="PS50928">
    <property type="entry name" value="ABC_TM1"/>
    <property type="match status" value="1"/>
</dbReference>
<evidence type="ECO:0000313" key="10">
    <source>
        <dbReference type="Proteomes" id="UP001235840"/>
    </source>
</evidence>
<feature type="transmembrane region" description="Helical" evidence="7">
    <location>
        <begin position="102"/>
        <end position="125"/>
    </location>
</feature>
<organism evidence="9 10">
    <name type="scientific">Caldalkalibacillus horti</name>
    <dbReference type="NCBI Taxonomy" id="77523"/>
    <lineage>
        <taxon>Bacteria</taxon>
        <taxon>Bacillati</taxon>
        <taxon>Bacillota</taxon>
        <taxon>Bacilli</taxon>
        <taxon>Bacillales</taxon>
        <taxon>Bacillaceae</taxon>
        <taxon>Caldalkalibacillus</taxon>
    </lineage>
</organism>
<dbReference type="PANTHER" id="PTHR30193:SF37">
    <property type="entry name" value="INNER MEMBRANE ABC TRANSPORTER PERMEASE PROTEIN YCJO"/>
    <property type="match status" value="1"/>
</dbReference>
<dbReference type="Pfam" id="PF00528">
    <property type="entry name" value="BPD_transp_1"/>
    <property type="match status" value="1"/>
</dbReference>
<dbReference type="Proteomes" id="UP001235840">
    <property type="component" value="Unassembled WGS sequence"/>
</dbReference>
<dbReference type="InterPro" id="IPR000515">
    <property type="entry name" value="MetI-like"/>
</dbReference>
<evidence type="ECO:0000256" key="5">
    <source>
        <dbReference type="ARBA" id="ARBA00022989"/>
    </source>
</evidence>
<keyword evidence="6 7" id="KW-0472">Membrane</keyword>
<evidence type="ECO:0000256" key="4">
    <source>
        <dbReference type="ARBA" id="ARBA00022692"/>
    </source>
</evidence>
<dbReference type="PANTHER" id="PTHR30193">
    <property type="entry name" value="ABC TRANSPORTER PERMEASE PROTEIN"/>
    <property type="match status" value="1"/>
</dbReference>
<accession>A0ABT9VVJ0</accession>
<gene>
    <name evidence="9" type="ORF">J2S11_000815</name>
</gene>
<comment type="caution">
    <text evidence="9">The sequence shown here is derived from an EMBL/GenBank/DDBJ whole genome shotgun (WGS) entry which is preliminary data.</text>
</comment>
<evidence type="ECO:0000256" key="1">
    <source>
        <dbReference type="ARBA" id="ARBA00004651"/>
    </source>
</evidence>
<evidence type="ECO:0000256" key="7">
    <source>
        <dbReference type="RuleBase" id="RU363032"/>
    </source>
</evidence>
<keyword evidence="4 7" id="KW-0812">Transmembrane</keyword>
<protein>
    <submittedName>
        <fullName evidence="9">Raffinose/stachyose/melibiose transport system permease protein</fullName>
    </submittedName>
</protein>
<proteinExistence type="inferred from homology"/>
<dbReference type="CDD" id="cd06261">
    <property type="entry name" value="TM_PBP2"/>
    <property type="match status" value="1"/>
</dbReference>
<feature type="transmembrane region" description="Helical" evidence="7">
    <location>
        <begin position="151"/>
        <end position="175"/>
    </location>
</feature>
<sequence>MKGDKLFITLFLLPMVIITGVFLYYPFFNGIIKSFYQSNGFFNSTFIGLDNYARLFKDEVIRIATFNSLEIMLYAVIFQVGIALILAVLVDSIKFGRGFFRTSFFFPVVISGAAIGLLFTLIYGYNYGMLNGILVNLGLERVLWINEKTSLLAVAIPTVWQYVGFYFVILLTAILKIPSDYYEAAKLDGITGFKRMVYITIPLIWSDIKICIILAITGAFRVFEMVYIITKGGPFNTSEVLGTYMYRKAITDQAFGYGATIAVYIVILGVALALITNRLLKREQVTY</sequence>
<feature type="transmembrane region" description="Helical" evidence="7">
    <location>
        <begin position="71"/>
        <end position="90"/>
    </location>
</feature>
<dbReference type="Gene3D" id="1.10.3720.10">
    <property type="entry name" value="MetI-like"/>
    <property type="match status" value="1"/>
</dbReference>
<keyword evidence="3" id="KW-1003">Cell membrane</keyword>
<comment type="subcellular location">
    <subcellularLocation>
        <location evidence="1 7">Cell membrane</location>
        <topology evidence="1 7">Multi-pass membrane protein</topology>
    </subcellularLocation>
</comment>
<keyword evidence="10" id="KW-1185">Reference proteome</keyword>
<feature type="transmembrane region" description="Helical" evidence="7">
    <location>
        <begin position="196"/>
        <end position="220"/>
    </location>
</feature>
<evidence type="ECO:0000256" key="3">
    <source>
        <dbReference type="ARBA" id="ARBA00022475"/>
    </source>
</evidence>
<dbReference type="InterPro" id="IPR051393">
    <property type="entry name" value="ABC_transporter_permease"/>
</dbReference>
<evidence type="ECO:0000256" key="6">
    <source>
        <dbReference type="ARBA" id="ARBA00023136"/>
    </source>
</evidence>